<name>A0A9D2WPB6_9FIRM</name>
<dbReference type="OrthoDB" id="1722928at2"/>
<evidence type="ECO:0000313" key="3">
    <source>
        <dbReference type="Proteomes" id="UP000798488"/>
    </source>
</evidence>
<keyword evidence="1" id="KW-1133">Transmembrane helix</keyword>
<sequence length="183" mass="21468">MRWQDFKIHVVAVSMLVALAAFFGAQWLYTSLNFQQPLKKELDSNQQIINYQIKEKDAVYTIVVTLRETADLRQTYCLINERMQDIMGKRPFIIELDDRRNERLTDVYNKGQFAIHEAMVKGNFREMSDSMNQYARASGVQSKVYIDSDNIYWQMKDEAYFLYAVIPRGEWAVNVQERGANDA</sequence>
<protein>
    <submittedName>
        <fullName evidence="2">Uncharacterized protein</fullName>
    </submittedName>
</protein>
<dbReference type="RefSeq" id="WP_161822668.1">
    <property type="nucleotide sequence ID" value="NZ_LSRS01000005.1"/>
</dbReference>
<accession>A0A9D2WPB6</accession>
<dbReference type="EMBL" id="LSRS01000005">
    <property type="protein sequence ID" value="KAF1084603.1"/>
    <property type="molecule type" value="Genomic_DNA"/>
</dbReference>
<evidence type="ECO:0000313" key="2">
    <source>
        <dbReference type="EMBL" id="KAF1084603.1"/>
    </source>
</evidence>
<reference evidence="2" key="1">
    <citation type="submission" date="2016-02" db="EMBL/GenBank/DDBJ databases">
        <title>Draft Genome Sequence of Sporotomaculum syntrophicum Strain FB, a Syntrophic Benzoate Degrader.</title>
        <authorList>
            <person name="Nobu M.K."/>
            <person name="Narihiro T."/>
            <person name="Qiu Y.-L."/>
            <person name="Ohashi A."/>
            <person name="Liu W.-T."/>
            <person name="Yuji S."/>
        </authorList>
    </citation>
    <scope>NUCLEOTIDE SEQUENCE</scope>
    <source>
        <strain evidence="2">FB</strain>
    </source>
</reference>
<evidence type="ECO:0000256" key="1">
    <source>
        <dbReference type="SAM" id="Phobius"/>
    </source>
</evidence>
<dbReference type="AlphaFoldDB" id="A0A9D2WPB6"/>
<keyword evidence="1" id="KW-0812">Transmembrane</keyword>
<feature type="transmembrane region" description="Helical" evidence="1">
    <location>
        <begin position="6"/>
        <end position="29"/>
    </location>
</feature>
<keyword evidence="3" id="KW-1185">Reference proteome</keyword>
<organism evidence="2 3">
    <name type="scientific">Sporotomaculum syntrophicum</name>
    <dbReference type="NCBI Taxonomy" id="182264"/>
    <lineage>
        <taxon>Bacteria</taxon>
        <taxon>Bacillati</taxon>
        <taxon>Bacillota</taxon>
        <taxon>Clostridia</taxon>
        <taxon>Eubacteriales</taxon>
        <taxon>Desulfallaceae</taxon>
        <taxon>Sporotomaculum</taxon>
    </lineage>
</organism>
<keyword evidence="1" id="KW-0472">Membrane</keyword>
<gene>
    <name evidence="2" type="ORF">SPSYN_02381</name>
</gene>
<proteinExistence type="predicted"/>
<comment type="caution">
    <text evidence="2">The sequence shown here is derived from an EMBL/GenBank/DDBJ whole genome shotgun (WGS) entry which is preliminary data.</text>
</comment>
<dbReference type="Proteomes" id="UP000798488">
    <property type="component" value="Unassembled WGS sequence"/>
</dbReference>